<sequence length="944" mass="102930">MSQIMERTLASLPKLLSQGLSGGKSSKSSGPSPLSLDVQNFMKHVHRARSKTQESNIIASEMATVQQKLKQSEYSASPAFMRSVFSKAIFCHLLGYDVSFVTISAINLAQQGQGYDKQLGYLVSSLLLNPSHHMAMLMMATLLRDLKSSNMADNMVALVMAAHLVDVENVPTLLPAVTKKLSHPHDLVREKAVHCLRAFYQRSPDVVQSSLGQLNSLLSSRDPGVLSAVVNTYLLMCEKNPSKLVGLGRSFLHILHQVNSRGFGASYYHHMVPLPWLQVSLLKVLSLLGSCDAQVSTAVIPHLEGLMEKTKVSEPASLAVLVESVVTATRLTGADSLMPLCSRCVGKLLEPQAGPDMRYQGLGLLAALVRVKPSLATQHQAAVVASLQDPDPAVQQRTAQILHAMANRANVKAICSKLFQQIDETEDKVFISDMFKMIADLTERFSADMDWYVRTVFYLLQHPDNVYLGEDLIQAVVSRVEQFCLGSHSLDGQGTQAFLSVLFDVLDNSESSQKVVVLALHLLGIFAPRCGGEFPSERLLDAVDRILFPDPGLCAQPLVIIPSPVPQDEAAESVVDSELEAVCCACVEGLCRLVLMGCVSSDVVKSWLHRHDDREPRGGNASRCRLLELCELIALPLGHLPATPELGSHWDVDSMDFSLSFLDGLVVQDILAGASVFKPRVDPSPNSLLAGDVIVAGNEMESSVSVASEQAVYTSTESALLDSWHESTAYPPVRGKWREDADDDDDDFEDHEEVEADMEDASNKGAQRTKSDLTLDLFAGLSLDPVSVTKRTHSDGWANSRRGKNIWDDDEDEESDSVKMRVAGFDLHPFGIPSKKSKLLSCDDTSMISSDEFDMMSPQTISTNQMGSQKFPPVSNKWSESSLYSNTLKNVSLSGLNNNLYDMEEGSHHIAAHGDESIYADSVAATINSASTVDDLTDSEPEAS</sequence>
<dbReference type="Proteomes" id="UP000694888">
    <property type="component" value="Unplaced"/>
</dbReference>
<accession>A0ABM0K5T6</accession>
<name>A0ABM0K5T6_APLCA</name>
<organism evidence="7 8">
    <name type="scientific">Aplysia californica</name>
    <name type="common">California sea hare</name>
    <dbReference type="NCBI Taxonomy" id="6500"/>
    <lineage>
        <taxon>Eukaryota</taxon>
        <taxon>Metazoa</taxon>
        <taxon>Spiralia</taxon>
        <taxon>Lophotrochozoa</taxon>
        <taxon>Mollusca</taxon>
        <taxon>Gastropoda</taxon>
        <taxon>Heterobranchia</taxon>
        <taxon>Euthyneura</taxon>
        <taxon>Tectipleura</taxon>
        <taxon>Aplysiida</taxon>
        <taxon>Aplysioidea</taxon>
        <taxon>Aplysiidae</taxon>
        <taxon>Aplysia</taxon>
    </lineage>
</organism>
<keyword evidence="2" id="KW-0813">Transport</keyword>
<keyword evidence="4" id="KW-0472">Membrane</keyword>
<protein>
    <submittedName>
        <fullName evidence="8">AP-4 complex subunit epsilon-1</fullName>
    </submittedName>
</protein>
<evidence type="ECO:0000256" key="2">
    <source>
        <dbReference type="ARBA" id="ARBA00022448"/>
    </source>
</evidence>
<keyword evidence="3" id="KW-0653">Protein transport</keyword>
<dbReference type="InterPro" id="IPR011989">
    <property type="entry name" value="ARM-like"/>
</dbReference>
<evidence type="ECO:0000313" key="8">
    <source>
        <dbReference type="RefSeq" id="XP_005109411.1"/>
    </source>
</evidence>
<evidence type="ECO:0000256" key="3">
    <source>
        <dbReference type="ARBA" id="ARBA00022927"/>
    </source>
</evidence>
<feature type="region of interest" description="Disordered" evidence="5">
    <location>
        <begin position="731"/>
        <end position="767"/>
    </location>
</feature>
<dbReference type="Pfam" id="PF01602">
    <property type="entry name" value="Adaptin_N"/>
    <property type="match status" value="1"/>
</dbReference>
<evidence type="ECO:0000313" key="7">
    <source>
        <dbReference type="Proteomes" id="UP000694888"/>
    </source>
</evidence>
<gene>
    <name evidence="8" type="primary">LOC101852512</name>
</gene>
<evidence type="ECO:0000256" key="5">
    <source>
        <dbReference type="SAM" id="MobiDB-lite"/>
    </source>
</evidence>
<dbReference type="InterPro" id="IPR016024">
    <property type="entry name" value="ARM-type_fold"/>
</dbReference>
<evidence type="ECO:0000256" key="4">
    <source>
        <dbReference type="ARBA" id="ARBA00023136"/>
    </source>
</evidence>
<evidence type="ECO:0000259" key="6">
    <source>
        <dbReference type="Pfam" id="PF01602"/>
    </source>
</evidence>
<reference evidence="8" key="1">
    <citation type="submission" date="2025-08" db="UniProtKB">
        <authorList>
            <consortium name="RefSeq"/>
        </authorList>
    </citation>
    <scope>IDENTIFICATION</scope>
</reference>
<dbReference type="GeneID" id="101852512"/>
<dbReference type="Gene3D" id="1.25.10.10">
    <property type="entry name" value="Leucine-rich Repeat Variant"/>
    <property type="match status" value="1"/>
</dbReference>
<dbReference type="InterPro" id="IPR050840">
    <property type="entry name" value="Adaptor_Complx_Large_Subunit"/>
</dbReference>
<feature type="domain" description="Clathrin/coatomer adaptor adaptin-like N-terminal" evidence="6">
    <location>
        <begin position="56"/>
        <end position="530"/>
    </location>
</feature>
<dbReference type="SUPFAM" id="SSF48371">
    <property type="entry name" value="ARM repeat"/>
    <property type="match status" value="1"/>
</dbReference>
<dbReference type="PANTHER" id="PTHR22780">
    <property type="entry name" value="ADAPTIN, ALPHA/GAMMA/EPSILON"/>
    <property type="match status" value="1"/>
</dbReference>
<keyword evidence="7" id="KW-1185">Reference proteome</keyword>
<feature type="compositionally biased region" description="Acidic residues" evidence="5">
    <location>
        <begin position="740"/>
        <end position="760"/>
    </location>
</feature>
<comment type="subcellular location">
    <subcellularLocation>
        <location evidence="1">Endomembrane system</location>
    </subcellularLocation>
</comment>
<dbReference type="InterPro" id="IPR002553">
    <property type="entry name" value="Clathrin/coatomer_adapt-like_N"/>
</dbReference>
<dbReference type="RefSeq" id="XP_005109411.1">
    <property type="nucleotide sequence ID" value="XM_005109354.3"/>
</dbReference>
<evidence type="ECO:0000256" key="1">
    <source>
        <dbReference type="ARBA" id="ARBA00004308"/>
    </source>
</evidence>
<proteinExistence type="predicted"/>